<reference evidence="1" key="1">
    <citation type="journal article" date="2014" name="Front. Microbiol.">
        <title>High frequency of phylogenetically diverse reductive dehalogenase-homologous genes in deep subseafloor sedimentary metagenomes.</title>
        <authorList>
            <person name="Kawai M."/>
            <person name="Futagami T."/>
            <person name="Toyoda A."/>
            <person name="Takaki Y."/>
            <person name="Nishi S."/>
            <person name="Hori S."/>
            <person name="Arai W."/>
            <person name="Tsubouchi T."/>
            <person name="Morono Y."/>
            <person name="Uchiyama I."/>
            <person name="Ito T."/>
            <person name="Fujiyama A."/>
            <person name="Inagaki F."/>
            <person name="Takami H."/>
        </authorList>
    </citation>
    <scope>NUCLEOTIDE SEQUENCE</scope>
    <source>
        <strain evidence="1">Expedition CK06-06</strain>
    </source>
</reference>
<comment type="caution">
    <text evidence="1">The sequence shown here is derived from an EMBL/GenBank/DDBJ whole genome shotgun (WGS) entry which is preliminary data.</text>
</comment>
<evidence type="ECO:0000313" key="1">
    <source>
        <dbReference type="EMBL" id="GAH02865.1"/>
    </source>
</evidence>
<proteinExistence type="predicted"/>
<accession>X1D3N3</accession>
<sequence length="106" mass="12292">MKRDKVPFSDHYGRLEIPYPYKAEYRDAHVCYEATEPMLIYTSLPSWPEQLVKMEPSFKEVQKHFAKSQAPIQVKRVHIYTNAEERITVKGVVAAKTQILGGYFTA</sequence>
<dbReference type="AlphaFoldDB" id="X1D3N3"/>
<gene>
    <name evidence="1" type="ORF">S01H4_49866</name>
</gene>
<feature type="non-terminal residue" evidence="1">
    <location>
        <position position="106"/>
    </location>
</feature>
<organism evidence="1">
    <name type="scientific">marine sediment metagenome</name>
    <dbReference type="NCBI Taxonomy" id="412755"/>
    <lineage>
        <taxon>unclassified sequences</taxon>
        <taxon>metagenomes</taxon>
        <taxon>ecological metagenomes</taxon>
    </lineage>
</organism>
<dbReference type="EMBL" id="BART01028252">
    <property type="protein sequence ID" value="GAH02865.1"/>
    <property type="molecule type" value="Genomic_DNA"/>
</dbReference>
<name>X1D3N3_9ZZZZ</name>
<protein>
    <submittedName>
        <fullName evidence="1">Uncharacterized protein</fullName>
    </submittedName>
</protein>